<sequence length="121" mass="13770">MAPKAVFCPQLCDPSVIEVRFKDRQLPTVWRDTYALQPSLRWYLVGSGGNLSELSSDPDLRPFFHIDPANGSLLDQEPRRIGLNPGDEEEEEEQRGWEGLLRHEKQRLRGGKIDPPYGGLL</sequence>
<evidence type="ECO:0000313" key="3">
    <source>
        <dbReference type="Proteomes" id="UP000281553"/>
    </source>
</evidence>
<organism evidence="2 3">
    <name type="scientific">Dibothriocephalus latus</name>
    <name type="common">Fish tapeworm</name>
    <name type="synonym">Diphyllobothrium latum</name>
    <dbReference type="NCBI Taxonomy" id="60516"/>
    <lineage>
        <taxon>Eukaryota</taxon>
        <taxon>Metazoa</taxon>
        <taxon>Spiralia</taxon>
        <taxon>Lophotrochozoa</taxon>
        <taxon>Platyhelminthes</taxon>
        <taxon>Cestoda</taxon>
        <taxon>Eucestoda</taxon>
        <taxon>Diphyllobothriidea</taxon>
        <taxon>Diphyllobothriidae</taxon>
        <taxon>Dibothriocephalus</taxon>
    </lineage>
</organism>
<evidence type="ECO:0000313" key="2">
    <source>
        <dbReference type="EMBL" id="VDK39817.1"/>
    </source>
</evidence>
<dbReference type="Proteomes" id="UP000281553">
    <property type="component" value="Unassembled WGS sequence"/>
</dbReference>
<dbReference type="EMBL" id="UYRU01006230">
    <property type="protein sequence ID" value="VDK39817.1"/>
    <property type="molecule type" value="Genomic_DNA"/>
</dbReference>
<name>A0A3P6Q3D1_DIBLA</name>
<protein>
    <submittedName>
        <fullName evidence="2">Uncharacterized protein</fullName>
    </submittedName>
</protein>
<dbReference type="AlphaFoldDB" id="A0A3P6Q3D1"/>
<evidence type="ECO:0000256" key="1">
    <source>
        <dbReference type="SAM" id="MobiDB-lite"/>
    </source>
</evidence>
<keyword evidence="3" id="KW-1185">Reference proteome</keyword>
<reference evidence="2 3" key="1">
    <citation type="submission" date="2018-11" db="EMBL/GenBank/DDBJ databases">
        <authorList>
            <consortium name="Pathogen Informatics"/>
        </authorList>
    </citation>
    <scope>NUCLEOTIDE SEQUENCE [LARGE SCALE GENOMIC DNA]</scope>
</reference>
<accession>A0A3P6Q3D1</accession>
<proteinExistence type="predicted"/>
<feature type="region of interest" description="Disordered" evidence="1">
    <location>
        <begin position="75"/>
        <end position="102"/>
    </location>
</feature>
<gene>
    <name evidence="2" type="ORF">DILT_LOCUS1074</name>
</gene>